<sequence length="73" mass="7456">MTSCTGLAIALGVGARLGIDDVTAAPHGIYVLMWVCNDPQRGAVTSSMPETGLADTNARQASAMLTPFAATAF</sequence>
<comment type="caution">
    <text evidence="1">The sequence shown here is derived from an EMBL/GenBank/DDBJ whole genome shotgun (WGS) entry which is preliminary data.</text>
</comment>
<organism evidence="1 2">
    <name type="scientific">Paracoccus acridae</name>
    <dbReference type="NCBI Taxonomy" id="1795310"/>
    <lineage>
        <taxon>Bacteria</taxon>
        <taxon>Pseudomonadati</taxon>
        <taxon>Pseudomonadota</taxon>
        <taxon>Alphaproteobacteria</taxon>
        <taxon>Rhodobacterales</taxon>
        <taxon>Paracoccaceae</taxon>
        <taxon>Paracoccus</taxon>
    </lineage>
</organism>
<accession>A0ABQ1VMP6</accession>
<gene>
    <name evidence="1" type="ORF">GCM10011402_38240</name>
</gene>
<evidence type="ECO:0000313" key="2">
    <source>
        <dbReference type="Proteomes" id="UP000640509"/>
    </source>
</evidence>
<proteinExistence type="predicted"/>
<dbReference type="EMBL" id="BMIV01000045">
    <property type="protein sequence ID" value="GGF81982.1"/>
    <property type="molecule type" value="Genomic_DNA"/>
</dbReference>
<evidence type="ECO:0000313" key="1">
    <source>
        <dbReference type="EMBL" id="GGF81982.1"/>
    </source>
</evidence>
<name>A0ABQ1VMP6_9RHOB</name>
<reference evidence="2" key="1">
    <citation type="journal article" date="2019" name="Int. J. Syst. Evol. Microbiol.">
        <title>The Global Catalogue of Microorganisms (GCM) 10K type strain sequencing project: providing services to taxonomists for standard genome sequencing and annotation.</title>
        <authorList>
            <consortium name="The Broad Institute Genomics Platform"/>
            <consortium name="The Broad Institute Genome Sequencing Center for Infectious Disease"/>
            <person name="Wu L."/>
            <person name="Ma J."/>
        </authorList>
    </citation>
    <scope>NUCLEOTIDE SEQUENCE [LARGE SCALE GENOMIC DNA]</scope>
    <source>
        <strain evidence="2">CGMCC 1.15419</strain>
    </source>
</reference>
<keyword evidence="2" id="KW-1185">Reference proteome</keyword>
<dbReference type="Proteomes" id="UP000640509">
    <property type="component" value="Unassembled WGS sequence"/>
</dbReference>
<protein>
    <submittedName>
        <fullName evidence="1">Uncharacterized protein</fullName>
    </submittedName>
</protein>